<protein>
    <submittedName>
        <fullName evidence="2">Uncharacterized protein</fullName>
    </submittedName>
</protein>
<evidence type="ECO:0000313" key="2">
    <source>
        <dbReference type="EMBL" id="KUG20571.1"/>
    </source>
</evidence>
<name>A0A0W8FI57_9ZZZZ</name>
<sequence length="174" mass="19289">MLEMGEPRHDGIRMPGGGVKQGLADRKKRPHAPEQFVPEPDPDAGGDLVVARPPDVEPPADLFADPVDQVCLLPCVDILKAIIVCALRQAVLVEIEQHGHQRPCGPVFDDPLPVQHQQVRHVDQDVRPGDPVIGLHRREETDHFRRSLVRKAALPDLILLHAINNPSLLDCFLE</sequence>
<proteinExistence type="predicted"/>
<reference evidence="2" key="1">
    <citation type="journal article" date="2015" name="Proc. Natl. Acad. Sci. U.S.A.">
        <title>Networks of energetic and metabolic interactions define dynamics in microbial communities.</title>
        <authorList>
            <person name="Embree M."/>
            <person name="Liu J.K."/>
            <person name="Al-Bassam M.M."/>
            <person name="Zengler K."/>
        </authorList>
    </citation>
    <scope>NUCLEOTIDE SEQUENCE</scope>
</reference>
<comment type="caution">
    <text evidence="2">The sequence shown here is derived from an EMBL/GenBank/DDBJ whole genome shotgun (WGS) entry which is preliminary data.</text>
</comment>
<dbReference type="EMBL" id="LNQE01001172">
    <property type="protein sequence ID" value="KUG20571.1"/>
    <property type="molecule type" value="Genomic_DNA"/>
</dbReference>
<dbReference type="AlphaFoldDB" id="A0A0W8FI57"/>
<organism evidence="2">
    <name type="scientific">hydrocarbon metagenome</name>
    <dbReference type="NCBI Taxonomy" id="938273"/>
    <lineage>
        <taxon>unclassified sequences</taxon>
        <taxon>metagenomes</taxon>
        <taxon>ecological metagenomes</taxon>
    </lineage>
</organism>
<feature type="compositionally biased region" description="Basic and acidic residues" evidence="1">
    <location>
        <begin position="1"/>
        <end position="12"/>
    </location>
</feature>
<accession>A0A0W8FI57</accession>
<feature type="region of interest" description="Disordered" evidence="1">
    <location>
        <begin position="1"/>
        <end position="46"/>
    </location>
</feature>
<gene>
    <name evidence="2" type="ORF">ASZ90_009681</name>
</gene>
<evidence type="ECO:0000256" key="1">
    <source>
        <dbReference type="SAM" id="MobiDB-lite"/>
    </source>
</evidence>